<dbReference type="EnsemblPlants" id="MELO3C030234.2.1">
    <property type="protein sequence ID" value="MELO3C030234.2.1"/>
    <property type="gene ID" value="MELO3C030234.2"/>
</dbReference>
<name>A0A9I9E8H4_CUCME</name>
<evidence type="ECO:0000313" key="1">
    <source>
        <dbReference type="EnsemblPlants" id="MELO3C030234.2.1"/>
    </source>
</evidence>
<protein>
    <submittedName>
        <fullName evidence="1">Uncharacterized protein</fullName>
    </submittedName>
</protein>
<reference evidence="1" key="1">
    <citation type="submission" date="2023-03" db="UniProtKB">
        <authorList>
            <consortium name="EnsemblPlants"/>
        </authorList>
    </citation>
    <scope>IDENTIFICATION</scope>
</reference>
<accession>A0A9I9E8H4</accession>
<sequence>MGSNVNLEEQLATRLAPRSIIVAFRTVIMKGCKDARNNWVVDVLEAKAVMIDSKQNKFGLIILVLKSIGLELSNNRIHAAHRIMPFSLFKYQSRSLNPNKDPNIKPPLLLHAPAPPKLHLENMMMIRPMAIFFKCLYSSD</sequence>
<dbReference type="Gramene" id="MELO3C030234.2.1">
    <property type="protein sequence ID" value="MELO3C030234.2.1"/>
    <property type="gene ID" value="MELO3C030234.2"/>
</dbReference>
<organism evidence="1">
    <name type="scientific">Cucumis melo</name>
    <name type="common">Muskmelon</name>
    <dbReference type="NCBI Taxonomy" id="3656"/>
    <lineage>
        <taxon>Eukaryota</taxon>
        <taxon>Viridiplantae</taxon>
        <taxon>Streptophyta</taxon>
        <taxon>Embryophyta</taxon>
        <taxon>Tracheophyta</taxon>
        <taxon>Spermatophyta</taxon>
        <taxon>Magnoliopsida</taxon>
        <taxon>eudicotyledons</taxon>
        <taxon>Gunneridae</taxon>
        <taxon>Pentapetalae</taxon>
        <taxon>rosids</taxon>
        <taxon>fabids</taxon>
        <taxon>Cucurbitales</taxon>
        <taxon>Cucurbitaceae</taxon>
        <taxon>Benincaseae</taxon>
        <taxon>Cucumis</taxon>
    </lineage>
</organism>
<dbReference type="AlphaFoldDB" id="A0A9I9E8H4"/>
<proteinExistence type="predicted"/>